<keyword evidence="2" id="KW-0812">Transmembrane</keyword>
<dbReference type="EMBL" id="NRRE01000028">
    <property type="protein sequence ID" value="MBK1698499.1"/>
    <property type="molecule type" value="Genomic_DNA"/>
</dbReference>
<keyword evidence="4" id="KW-1185">Reference proteome</keyword>
<keyword evidence="2" id="KW-0472">Membrane</keyword>
<comment type="caution">
    <text evidence="3">The sequence shown here is derived from an EMBL/GenBank/DDBJ whole genome shotgun (WGS) entry which is preliminary data.</text>
</comment>
<feature type="compositionally biased region" description="Polar residues" evidence="1">
    <location>
        <begin position="107"/>
        <end position="118"/>
    </location>
</feature>
<reference evidence="3" key="1">
    <citation type="submission" date="2017-08" db="EMBL/GenBank/DDBJ databases">
        <authorList>
            <person name="Imhoff J.F."/>
            <person name="Rahn T."/>
            <person name="Kuenzel S."/>
            <person name="Neulinger S.C."/>
        </authorList>
    </citation>
    <scope>NUCLEOTIDE SEQUENCE</scope>
    <source>
        <strain evidence="3">DSM 9154</strain>
    </source>
</reference>
<evidence type="ECO:0000256" key="1">
    <source>
        <dbReference type="SAM" id="MobiDB-lite"/>
    </source>
</evidence>
<dbReference type="AlphaFoldDB" id="A0A934QL30"/>
<name>A0A934QL30_9PROT</name>
<evidence type="ECO:0000313" key="3">
    <source>
        <dbReference type="EMBL" id="MBK1698499.1"/>
    </source>
</evidence>
<evidence type="ECO:0000256" key="2">
    <source>
        <dbReference type="SAM" id="Phobius"/>
    </source>
</evidence>
<dbReference type="Proteomes" id="UP000778970">
    <property type="component" value="Unassembled WGS sequence"/>
</dbReference>
<dbReference type="RefSeq" id="WP_169816642.1">
    <property type="nucleotide sequence ID" value="NZ_NRRE01000028.1"/>
</dbReference>
<protein>
    <submittedName>
        <fullName evidence="3">Uncharacterized protein</fullName>
    </submittedName>
</protein>
<proteinExistence type="predicted"/>
<feature type="transmembrane region" description="Helical" evidence="2">
    <location>
        <begin position="149"/>
        <end position="170"/>
    </location>
</feature>
<sequence>MMAEPAGLRARVERERERAYSEWQAWARETAEALVQLPQDERMRKLREHQEDLSEEAWYRVAQSLVAASRETDAPKPKSVPAAHDGDTPSPRMHVPPQTPAGPPPHASNTNAQRQPTSERLAPHPHSPDRRAPVDTADGAPKRGRGGQLYDLLVGLVTIGAIAGGLMWLLSGQVN</sequence>
<accession>A0A934QL30</accession>
<organism evidence="3 4">
    <name type="scientific">Rhodovibrio salinarum</name>
    <dbReference type="NCBI Taxonomy" id="1087"/>
    <lineage>
        <taxon>Bacteria</taxon>
        <taxon>Pseudomonadati</taxon>
        <taxon>Pseudomonadota</taxon>
        <taxon>Alphaproteobacteria</taxon>
        <taxon>Rhodospirillales</taxon>
        <taxon>Rhodovibrionaceae</taxon>
        <taxon>Rhodovibrio</taxon>
    </lineage>
</organism>
<feature type="region of interest" description="Disordered" evidence="1">
    <location>
        <begin position="69"/>
        <end position="147"/>
    </location>
</feature>
<feature type="compositionally biased region" description="Pro residues" evidence="1">
    <location>
        <begin position="97"/>
        <end position="106"/>
    </location>
</feature>
<reference evidence="3" key="2">
    <citation type="journal article" date="2020" name="Microorganisms">
        <title>Osmotic Adaptation and Compatible Solute Biosynthesis of Phototrophic Bacteria as Revealed from Genome Analyses.</title>
        <authorList>
            <person name="Imhoff J.F."/>
            <person name="Rahn T."/>
            <person name="Kunzel S."/>
            <person name="Keller A."/>
            <person name="Neulinger S.C."/>
        </authorList>
    </citation>
    <scope>NUCLEOTIDE SEQUENCE</scope>
    <source>
        <strain evidence="3">DSM 9154</strain>
    </source>
</reference>
<evidence type="ECO:0000313" key="4">
    <source>
        <dbReference type="Proteomes" id="UP000778970"/>
    </source>
</evidence>
<keyword evidence="2" id="KW-1133">Transmembrane helix</keyword>
<gene>
    <name evidence="3" type="ORF">CKO21_14720</name>
</gene>